<dbReference type="AlphaFoldDB" id="A0A9N7ZBB0"/>
<sequence>MRLLGEWRARGGREREMGTERREDGKEGIARENERNSNSKKKTKARREQESKLSKFWDWKKGRKPEGERDGWMTWIAAKKAKGVRSGCPEHMCFGLPRVELYLSPG</sequence>
<dbReference type="Proteomes" id="UP001153269">
    <property type="component" value="Unassembled WGS sequence"/>
</dbReference>
<evidence type="ECO:0000313" key="3">
    <source>
        <dbReference type="Proteomes" id="UP001153269"/>
    </source>
</evidence>
<comment type="caution">
    <text evidence="2">The sequence shown here is derived from an EMBL/GenBank/DDBJ whole genome shotgun (WGS) entry which is preliminary data.</text>
</comment>
<feature type="region of interest" description="Disordered" evidence="1">
    <location>
        <begin position="1"/>
        <end position="53"/>
    </location>
</feature>
<organism evidence="2 3">
    <name type="scientific">Pleuronectes platessa</name>
    <name type="common">European plaice</name>
    <dbReference type="NCBI Taxonomy" id="8262"/>
    <lineage>
        <taxon>Eukaryota</taxon>
        <taxon>Metazoa</taxon>
        <taxon>Chordata</taxon>
        <taxon>Craniata</taxon>
        <taxon>Vertebrata</taxon>
        <taxon>Euteleostomi</taxon>
        <taxon>Actinopterygii</taxon>
        <taxon>Neopterygii</taxon>
        <taxon>Teleostei</taxon>
        <taxon>Neoteleostei</taxon>
        <taxon>Acanthomorphata</taxon>
        <taxon>Carangaria</taxon>
        <taxon>Pleuronectiformes</taxon>
        <taxon>Pleuronectoidei</taxon>
        <taxon>Pleuronectidae</taxon>
        <taxon>Pleuronectes</taxon>
    </lineage>
</organism>
<dbReference type="EMBL" id="CADEAL010004352">
    <property type="protein sequence ID" value="CAB1457666.1"/>
    <property type="molecule type" value="Genomic_DNA"/>
</dbReference>
<name>A0A9N7ZBB0_PLEPL</name>
<reference evidence="2" key="1">
    <citation type="submission" date="2020-03" db="EMBL/GenBank/DDBJ databases">
        <authorList>
            <person name="Weist P."/>
        </authorList>
    </citation>
    <scope>NUCLEOTIDE SEQUENCE</scope>
</reference>
<gene>
    <name evidence="2" type="ORF">PLEPLA_LOCUS45490</name>
</gene>
<evidence type="ECO:0000313" key="2">
    <source>
        <dbReference type="EMBL" id="CAB1457666.1"/>
    </source>
</evidence>
<keyword evidence="3" id="KW-1185">Reference proteome</keyword>
<evidence type="ECO:0000256" key="1">
    <source>
        <dbReference type="SAM" id="MobiDB-lite"/>
    </source>
</evidence>
<feature type="compositionally biased region" description="Basic and acidic residues" evidence="1">
    <location>
        <begin position="1"/>
        <end position="37"/>
    </location>
</feature>
<proteinExistence type="predicted"/>
<protein>
    <submittedName>
        <fullName evidence="2">Uncharacterized protein</fullName>
    </submittedName>
</protein>
<accession>A0A9N7ZBB0</accession>